<sequence>METLYVQMTQSAAREARVYSCDSGVHTRCIFLHIKYLFPIVYKCIMIYNGAALGPLAARRGLTICFGPYVYTNCRFLTRRC</sequence>
<evidence type="ECO:0000313" key="1">
    <source>
        <dbReference type="EMBL" id="BAM18440.1"/>
    </source>
</evidence>
<protein>
    <submittedName>
        <fullName evidence="1">Uncharacterized protein</fullName>
    </submittedName>
</protein>
<proteinExistence type="evidence at transcript level"/>
<reference evidence="1" key="1">
    <citation type="journal article" date="2012" name="BMC Biol.">
        <title>Comprehensive microarray-based analysis for stage-specific larval camouflage pattern-associated genes in the swallowtail butterfly, Papilio xuthus.</title>
        <authorList>
            <person name="Futahashi R."/>
            <person name="Shirataki H."/>
            <person name="Narita T."/>
            <person name="Mita K."/>
            <person name="Fujiwara H."/>
        </authorList>
    </citation>
    <scope>NUCLEOTIDE SEQUENCE</scope>
    <source>
        <tissue evidence="1">Epidermis</tissue>
    </source>
</reference>
<name>I4DKK0_PAPXU</name>
<dbReference type="EMBL" id="AK401818">
    <property type="protein sequence ID" value="BAM18440.1"/>
    <property type="molecule type" value="mRNA"/>
</dbReference>
<dbReference type="AlphaFoldDB" id="I4DKK0"/>
<organism evidence="1">
    <name type="scientific">Papilio xuthus</name>
    <name type="common">Asian swallowtail butterfly</name>
    <dbReference type="NCBI Taxonomy" id="66420"/>
    <lineage>
        <taxon>Eukaryota</taxon>
        <taxon>Metazoa</taxon>
        <taxon>Ecdysozoa</taxon>
        <taxon>Arthropoda</taxon>
        <taxon>Hexapoda</taxon>
        <taxon>Insecta</taxon>
        <taxon>Pterygota</taxon>
        <taxon>Neoptera</taxon>
        <taxon>Endopterygota</taxon>
        <taxon>Lepidoptera</taxon>
        <taxon>Glossata</taxon>
        <taxon>Ditrysia</taxon>
        <taxon>Papilionoidea</taxon>
        <taxon>Papilionidae</taxon>
        <taxon>Papilioninae</taxon>
        <taxon>Papilio</taxon>
    </lineage>
</organism>
<accession>I4DKK0</accession>